<dbReference type="Proteomes" id="UP001596549">
    <property type="component" value="Unassembled WGS sequence"/>
</dbReference>
<proteinExistence type="predicted"/>
<dbReference type="InterPro" id="IPR009507">
    <property type="entry name" value="UPF0435"/>
</dbReference>
<name>A0ABW2NNX0_9BACL</name>
<comment type="caution">
    <text evidence="1">The sequence shown here is derived from an EMBL/GenBank/DDBJ whole genome shotgun (WGS) entry which is preliminary data.</text>
</comment>
<evidence type="ECO:0000313" key="2">
    <source>
        <dbReference type="Proteomes" id="UP001596549"/>
    </source>
</evidence>
<dbReference type="EMBL" id="JBHTCP010000016">
    <property type="protein sequence ID" value="MFC7372141.1"/>
    <property type="molecule type" value="Genomic_DNA"/>
</dbReference>
<dbReference type="RefSeq" id="WP_379749409.1">
    <property type="nucleotide sequence ID" value="NZ_JBHTCP010000016.1"/>
</dbReference>
<keyword evidence="2" id="KW-1185">Reference proteome</keyword>
<organism evidence="1 2">
    <name type="scientific">Fictibacillus iocasae</name>
    <dbReference type="NCBI Taxonomy" id="2715437"/>
    <lineage>
        <taxon>Bacteria</taxon>
        <taxon>Bacillati</taxon>
        <taxon>Bacillota</taxon>
        <taxon>Bacilli</taxon>
        <taxon>Bacillales</taxon>
        <taxon>Fictibacillaceae</taxon>
        <taxon>Fictibacillus</taxon>
    </lineage>
</organism>
<dbReference type="Pfam" id="PF06569">
    <property type="entry name" value="DUF1128"/>
    <property type="match status" value="1"/>
</dbReference>
<evidence type="ECO:0000313" key="1">
    <source>
        <dbReference type="EMBL" id="MFC7372141.1"/>
    </source>
</evidence>
<sequence>MDLNSKNEENLDFMIETMKKKLQLVNSGLIQGSDYSLDKYDDIKELYDMIMKMNSFSVRDLEGIVSELGAMKSK</sequence>
<protein>
    <submittedName>
        <fullName evidence="1">DUF1128 domain-containing protein</fullName>
    </submittedName>
</protein>
<reference evidence="2" key="1">
    <citation type="journal article" date="2019" name="Int. J. Syst. Evol. Microbiol.">
        <title>The Global Catalogue of Microorganisms (GCM) 10K type strain sequencing project: providing services to taxonomists for standard genome sequencing and annotation.</title>
        <authorList>
            <consortium name="The Broad Institute Genomics Platform"/>
            <consortium name="The Broad Institute Genome Sequencing Center for Infectious Disease"/>
            <person name="Wu L."/>
            <person name="Ma J."/>
        </authorList>
    </citation>
    <scope>NUCLEOTIDE SEQUENCE [LARGE SCALE GENOMIC DNA]</scope>
    <source>
        <strain evidence="2">NBRC 106396</strain>
    </source>
</reference>
<gene>
    <name evidence="1" type="ORF">ACFQPF_10640</name>
</gene>
<accession>A0ABW2NNX0</accession>